<protein>
    <submittedName>
        <fullName evidence="1">Uncharacterized protein</fullName>
    </submittedName>
</protein>
<proteinExistence type="predicted"/>
<organism evidence="1">
    <name type="scientific">marine sediment metagenome</name>
    <dbReference type="NCBI Taxonomy" id="412755"/>
    <lineage>
        <taxon>unclassified sequences</taxon>
        <taxon>metagenomes</taxon>
        <taxon>ecological metagenomes</taxon>
    </lineage>
</organism>
<gene>
    <name evidence="1" type="ORF">S03H2_22647</name>
</gene>
<evidence type="ECO:0000313" key="1">
    <source>
        <dbReference type="EMBL" id="GAH38630.1"/>
    </source>
</evidence>
<reference evidence="1" key="1">
    <citation type="journal article" date="2014" name="Front. Microbiol.">
        <title>High frequency of phylogenetically diverse reductive dehalogenase-homologous genes in deep subseafloor sedimentary metagenomes.</title>
        <authorList>
            <person name="Kawai M."/>
            <person name="Futagami T."/>
            <person name="Toyoda A."/>
            <person name="Takaki Y."/>
            <person name="Nishi S."/>
            <person name="Hori S."/>
            <person name="Arai W."/>
            <person name="Tsubouchi T."/>
            <person name="Morono Y."/>
            <person name="Uchiyama I."/>
            <person name="Ito T."/>
            <person name="Fujiyama A."/>
            <person name="Inagaki F."/>
            <person name="Takami H."/>
        </authorList>
    </citation>
    <scope>NUCLEOTIDE SEQUENCE</scope>
    <source>
        <strain evidence="1">Expedition CK06-06</strain>
    </source>
</reference>
<comment type="caution">
    <text evidence="1">The sequence shown here is derived from an EMBL/GenBank/DDBJ whole genome shotgun (WGS) entry which is preliminary data.</text>
</comment>
<feature type="non-terminal residue" evidence="1">
    <location>
        <position position="1"/>
    </location>
</feature>
<dbReference type="AlphaFoldDB" id="X1G1G1"/>
<dbReference type="EMBL" id="BARU01012229">
    <property type="protein sequence ID" value="GAH38630.1"/>
    <property type="molecule type" value="Genomic_DNA"/>
</dbReference>
<sequence length="36" mass="3938">FNNGVTPHLLSEGYDYDAQDCDALVQCAIFGEVIYG</sequence>
<accession>X1G1G1</accession>
<name>X1G1G1_9ZZZZ</name>